<dbReference type="FunFam" id="3.40.50.2000:FF:000006">
    <property type="entry name" value="Sucrose synthase"/>
    <property type="match status" value="1"/>
</dbReference>
<comment type="similarity">
    <text evidence="2 7">Belongs to the glycosyltransferase 1 family. Plant sucrose synthase subfamily.</text>
</comment>
<accession>A0A6A1VH96</accession>
<evidence type="ECO:0000256" key="6">
    <source>
        <dbReference type="ARBA" id="ARBA00049030"/>
    </source>
</evidence>
<dbReference type="InterPro" id="IPR056736">
    <property type="entry name" value="SUS_EPBD"/>
</dbReference>
<evidence type="ECO:0000256" key="8">
    <source>
        <dbReference type="SAM" id="MobiDB-lite"/>
    </source>
</evidence>
<organism evidence="13 14">
    <name type="scientific">Morella rubra</name>
    <name type="common">Chinese bayberry</name>
    <dbReference type="NCBI Taxonomy" id="262757"/>
    <lineage>
        <taxon>Eukaryota</taxon>
        <taxon>Viridiplantae</taxon>
        <taxon>Streptophyta</taxon>
        <taxon>Embryophyta</taxon>
        <taxon>Tracheophyta</taxon>
        <taxon>Spermatophyta</taxon>
        <taxon>Magnoliopsida</taxon>
        <taxon>eudicotyledons</taxon>
        <taxon>Gunneridae</taxon>
        <taxon>Pentapetalae</taxon>
        <taxon>rosids</taxon>
        <taxon>fabids</taxon>
        <taxon>Fagales</taxon>
        <taxon>Myricaceae</taxon>
        <taxon>Morella</taxon>
    </lineage>
</organism>
<dbReference type="GO" id="GO:0016157">
    <property type="term" value="F:sucrose synthase activity"/>
    <property type="evidence" value="ECO:0007669"/>
    <property type="project" value="UniProtKB-UniRule"/>
</dbReference>
<evidence type="ECO:0000259" key="12">
    <source>
        <dbReference type="Pfam" id="PF24862"/>
    </source>
</evidence>
<protein>
    <recommendedName>
        <fullName evidence="3 7">Sucrose synthase</fullName>
        <ecNumber evidence="3 7">2.4.1.13</ecNumber>
    </recommendedName>
</protein>
<dbReference type="Pfam" id="PF24862">
    <property type="entry name" value="SUS_EPBD"/>
    <property type="match status" value="1"/>
</dbReference>
<dbReference type="InterPro" id="IPR001296">
    <property type="entry name" value="Glyco_trans_1"/>
</dbReference>
<dbReference type="InterPro" id="IPR038763">
    <property type="entry name" value="DHH_sf"/>
</dbReference>
<feature type="domain" description="Sucrose synthase first GT-B" evidence="10">
    <location>
        <begin position="269"/>
        <end position="376"/>
    </location>
</feature>
<feature type="domain" description="Sucrose synthase N-terminal" evidence="11">
    <location>
        <begin position="11"/>
        <end position="123"/>
    </location>
</feature>
<evidence type="ECO:0000256" key="3">
    <source>
        <dbReference type="ARBA" id="ARBA00012540"/>
    </source>
</evidence>
<dbReference type="Gene3D" id="3.10.450.330">
    <property type="match status" value="1"/>
</dbReference>
<evidence type="ECO:0000256" key="4">
    <source>
        <dbReference type="ARBA" id="ARBA00022676"/>
    </source>
</evidence>
<dbReference type="GO" id="GO:0005985">
    <property type="term" value="P:sucrose metabolic process"/>
    <property type="evidence" value="ECO:0007669"/>
    <property type="project" value="InterPro"/>
</dbReference>
<keyword evidence="4 7" id="KW-0328">Glycosyltransferase</keyword>
<comment type="function">
    <text evidence="1 7">Sucrose-cleaving enzyme that provides UDP-glucose and fructose for various metabolic pathways.</text>
</comment>
<dbReference type="InterPro" id="IPR012820">
    <property type="entry name" value="Sucrose_synthase_pln/cyn"/>
</dbReference>
<keyword evidence="14" id="KW-1185">Reference proteome</keyword>
<dbReference type="SUPFAM" id="SSF53756">
    <property type="entry name" value="UDP-Glycosyltransferase/glycogen phosphorylase"/>
    <property type="match status" value="1"/>
</dbReference>
<dbReference type="Pfam" id="PF00534">
    <property type="entry name" value="Glycos_transf_1"/>
    <property type="match status" value="1"/>
</dbReference>
<comment type="catalytic activity">
    <reaction evidence="6 7">
        <text>an NDP-alpha-D-glucose + D-fructose = a ribonucleoside 5'-diphosphate + sucrose + H(+)</text>
        <dbReference type="Rhea" id="RHEA:16241"/>
        <dbReference type="ChEBI" id="CHEBI:15378"/>
        <dbReference type="ChEBI" id="CHEBI:17992"/>
        <dbReference type="ChEBI" id="CHEBI:37721"/>
        <dbReference type="ChEBI" id="CHEBI:57930"/>
        <dbReference type="ChEBI" id="CHEBI:76533"/>
        <dbReference type="EC" id="2.4.1.13"/>
    </reaction>
</comment>
<dbReference type="Pfam" id="PF00862">
    <property type="entry name" value="GT-B_Sucrose_synth"/>
    <property type="match status" value="2"/>
</dbReference>
<dbReference type="Pfam" id="PF24861">
    <property type="entry name" value="SUS_N"/>
    <property type="match status" value="1"/>
</dbReference>
<dbReference type="PANTHER" id="PTHR45839:SF24">
    <property type="entry name" value="SUCROSE SYNTHASE 6"/>
    <property type="match status" value="1"/>
</dbReference>
<evidence type="ECO:0000259" key="11">
    <source>
        <dbReference type="Pfam" id="PF24861"/>
    </source>
</evidence>
<gene>
    <name evidence="13" type="ORF">CJ030_MR5G004761</name>
</gene>
<feature type="region of interest" description="Disordered" evidence="8">
    <location>
        <begin position="836"/>
        <end position="881"/>
    </location>
</feature>
<evidence type="ECO:0000313" key="13">
    <source>
        <dbReference type="EMBL" id="KAB1212131.1"/>
    </source>
</evidence>
<name>A0A6A1VH96_9ROSI</name>
<sequence>MASAKVLNPADSIADSMPDALRQSRYHMKRCFARFAAEGKRLLKQQHIMEEVEKVIEDKHERSKVMEGLLGYILSSTKEAAVVPPYVAFAVRANPGFWEFVRVNSEDLSVDGITASEYLQFKEMFIDEDWATDENALEIDFGAIDFSTPQMTLPSSIGNGVSFISKFMTSRLHRNHLDAKTLLEYLQALNHNGENLMINGTLDTVAKLQNVLVAAEVFVSAHPKETPFENFEQRLKEWGFEKGWGSTAERVKETIRILSEALQAPDPANLELLFSRLPAVFSIVIFSPHGYFGQSDVLGLPDTGGQVVYILDQVRALEEELLLRIKQQGLHVKPQILVVTRLIPDARGTKCNQELEPIVDTKHSHILRVPFRTENGDAAVKILEHMECKPDLIIGNYSDGNLVASLMASKLGITQGTIAHALEKTKYEDSDVKWKEFDPKYHFSCQFTADVISMNAADFIITSTYQEIAGSKDRPGQYESHVAFTMPGLYRVVSGISVFDPKFNIAAPGADQSVYFPYTEKQRRLATFHPAIDELLYSKEDNKEHIGYLADKKKPIIFSMARLDTVKNITGLTEWYGKNKRLRSLVNLVIVAGFFDPSKSKDREEIAEIKKMHALIEKYQLKGQIRWIAAQTDRYRNSELYRCIADTKGAFVQPALYEAFGLTVIEAMNCGLPTFATNQGGPAEIIVDGISGYHIDPNNGDESSNKIADFFEKCKTDADYWKNISKAGLQRINECYTWKIYAKKLLNMGATYGFWRQLNKEQKLAKQRYIHMFYNLLFRNLARKLPIPSEGPQQPTSEAKTAPKQPAPALVAAPKQPAPAATVPAPALVAAPKQPAPAATVPASEQALPAVTPKPKTPEQTSTTGSQATQSAEEESAGQMASMAVAVGSGLAANMMNSVKKSTKASAILYHYPCPDGAFAALAAHLYFSAASLPALFFPNTAIPFAALARSTLSTLSPPASTPGPFLIPNTVYNPNNTAPQLPLHEIGDLYLLDFVGPSGFVQDVSSRVDRVIILDHHKTALENLSDTPTGENVIKVLDMERSGATIAFDYFKEKLNKFKINPGKKVVVDCEFDRLRPLFEYIEDGDLWRWRLPNSKAFNNGLKDLGFEYDVRLNPSLYQQLLSLDLESVINQGIVTLSHKQKLIDDALSHSYEIALGAGLFGHCLAVDADSIAELRSDLGHQLAMRSCNLKLRGIGAVIYRVPELENDQLLKISLRSVDTEDTTPISLKFGGGGHRNASSFLLSSAELERWKVRKNAQI</sequence>
<dbReference type="OrthoDB" id="937291at2759"/>
<keyword evidence="5 7" id="KW-0808">Transferase</keyword>
<feature type="compositionally biased region" description="Low complexity" evidence="8">
    <location>
        <begin position="860"/>
        <end position="871"/>
    </location>
</feature>
<evidence type="ECO:0000259" key="10">
    <source>
        <dbReference type="Pfam" id="PF00862"/>
    </source>
</evidence>
<dbReference type="Gene3D" id="3.10.310.30">
    <property type="match status" value="1"/>
</dbReference>
<dbReference type="InterPro" id="IPR000368">
    <property type="entry name" value="Sucrose_synth_GT-B1"/>
</dbReference>
<comment type="caution">
    <text evidence="13">The sequence shown here is derived from an EMBL/GenBank/DDBJ whole genome shotgun (WGS) entry which is preliminary data.</text>
</comment>
<feature type="domain" description="Sucrose synthase EPBD" evidence="12">
    <location>
        <begin position="159"/>
        <end position="245"/>
    </location>
</feature>
<feature type="domain" description="Glycosyl transferase family 1" evidence="9">
    <location>
        <begin position="547"/>
        <end position="723"/>
    </location>
</feature>
<dbReference type="Gene3D" id="1.20.120.1230">
    <property type="match status" value="1"/>
</dbReference>
<dbReference type="EMBL" id="RXIC02000023">
    <property type="protein sequence ID" value="KAB1212131.1"/>
    <property type="molecule type" value="Genomic_DNA"/>
</dbReference>
<dbReference type="EC" id="2.4.1.13" evidence="3 7"/>
<evidence type="ECO:0000256" key="7">
    <source>
        <dbReference type="RuleBase" id="RU280817"/>
    </source>
</evidence>
<evidence type="ECO:0000259" key="9">
    <source>
        <dbReference type="Pfam" id="PF00534"/>
    </source>
</evidence>
<dbReference type="InterPro" id="IPR056735">
    <property type="entry name" value="SUS_N"/>
</dbReference>
<dbReference type="Proteomes" id="UP000516437">
    <property type="component" value="Chromosome 5"/>
</dbReference>
<dbReference type="FunFam" id="3.10.450.330:FF:000001">
    <property type="entry name" value="Sucrose synthase"/>
    <property type="match status" value="1"/>
</dbReference>
<dbReference type="NCBIfam" id="TIGR02470">
    <property type="entry name" value="sucr_synth"/>
    <property type="match status" value="1"/>
</dbReference>
<dbReference type="PANTHER" id="PTHR45839">
    <property type="match status" value="1"/>
</dbReference>
<feature type="domain" description="Sucrose synthase first GT-B" evidence="10">
    <location>
        <begin position="377"/>
        <end position="537"/>
    </location>
</feature>
<proteinExistence type="inferred from homology"/>
<evidence type="ECO:0000256" key="2">
    <source>
        <dbReference type="ARBA" id="ARBA00005894"/>
    </source>
</evidence>
<reference evidence="13 14" key="1">
    <citation type="journal article" date="2019" name="Plant Biotechnol. J.">
        <title>The red bayberry genome and genetic basis of sex determination.</title>
        <authorList>
            <person name="Jia H.M."/>
            <person name="Jia H.J."/>
            <person name="Cai Q.L."/>
            <person name="Wang Y."/>
            <person name="Zhao H.B."/>
            <person name="Yang W.F."/>
            <person name="Wang G.Y."/>
            <person name="Li Y.H."/>
            <person name="Zhan D.L."/>
            <person name="Shen Y.T."/>
            <person name="Niu Q.F."/>
            <person name="Chang L."/>
            <person name="Qiu J."/>
            <person name="Zhao L."/>
            <person name="Xie H.B."/>
            <person name="Fu W.Y."/>
            <person name="Jin J."/>
            <person name="Li X.W."/>
            <person name="Jiao Y."/>
            <person name="Zhou C.C."/>
            <person name="Tu T."/>
            <person name="Chai C.Y."/>
            <person name="Gao J.L."/>
            <person name="Fan L.J."/>
            <person name="van de Weg E."/>
            <person name="Wang J.Y."/>
            <person name="Gao Z.S."/>
        </authorList>
    </citation>
    <scope>NUCLEOTIDE SEQUENCE [LARGE SCALE GENOMIC DNA]</scope>
    <source>
        <tissue evidence="13">Leaves</tissue>
    </source>
</reference>
<dbReference type="SUPFAM" id="SSF64182">
    <property type="entry name" value="DHH phosphoesterases"/>
    <property type="match status" value="1"/>
</dbReference>
<dbReference type="Gene3D" id="3.40.50.2000">
    <property type="entry name" value="Glycogen Phosphorylase B"/>
    <property type="match status" value="2"/>
</dbReference>
<dbReference type="FunFam" id="1.20.120.1230:FF:000001">
    <property type="entry name" value="Sucrose synthase"/>
    <property type="match status" value="1"/>
</dbReference>
<feature type="compositionally biased region" description="Low complexity" evidence="8">
    <location>
        <begin position="802"/>
        <end position="816"/>
    </location>
</feature>
<evidence type="ECO:0000256" key="5">
    <source>
        <dbReference type="ARBA" id="ARBA00022679"/>
    </source>
</evidence>
<evidence type="ECO:0000313" key="14">
    <source>
        <dbReference type="Proteomes" id="UP000516437"/>
    </source>
</evidence>
<dbReference type="AlphaFoldDB" id="A0A6A1VH96"/>
<feature type="region of interest" description="Disordered" evidence="8">
    <location>
        <begin position="787"/>
        <end position="816"/>
    </location>
</feature>
<evidence type="ECO:0000256" key="1">
    <source>
        <dbReference type="ARBA" id="ARBA00002595"/>
    </source>
</evidence>